<evidence type="ECO:0000313" key="8">
    <source>
        <dbReference type="Proteomes" id="UP000290289"/>
    </source>
</evidence>
<dbReference type="PANTHER" id="PTHR31719:SF179">
    <property type="entry name" value="OS08G0148400 PROTEIN"/>
    <property type="match status" value="1"/>
</dbReference>
<gene>
    <name evidence="7" type="ORF">DVH24_039889</name>
</gene>
<dbReference type="InterPro" id="IPR036093">
    <property type="entry name" value="NAC_dom_sf"/>
</dbReference>
<dbReference type="GO" id="GO:0003677">
    <property type="term" value="F:DNA binding"/>
    <property type="evidence" value="ECO:0007669"/>
    <property type="project" value="UniProtKB-KW"/>
</dbReference>
<dbReference type="Proteomes" id="UP000290289">
    <property type="component" value="Chromosome 14"/>
</dbReference>
<dbReference type="GO" id="GO:0006355">
    <property type="term" value="P:regulation of DNA-templated transcription"/>
    <property type="evidence" value="ECO:0007669"/>
    <property type="project" value="InterPro"/>
</dbReference>
<evidence type="ECO:0000256" key="1">
    <source>
        <dbReference type="ARBA" id="ARBA00023015"/>
    </source>
</evidence>
<dbReference type="Pfam" id="PF02365">
    <property type="entry name" value="NAM"/>
    <property type="match status" value="1"/>
</dbReference>
<keyword evidence="2" id="KW-0238">DNA-binding</keyword>
<evidence type="ECO:0000256" key="5">
    <source>
        <dbReference type="SAM" id="SignalP"/>
    </source>
</evidence>
<dbReference type="AlphaFoldDB" id="A0A498I286"/>
<keyword evidence="5" id="KW-0732">Signal</keyword>
<dbReference type="PROSITE" id="PS51005">
    <property type="entry name" value="NAC"/>
    <property type="match status" value="1"/>
</dbReference>
<protein>
    <recommendedName>
        <fullName evidence="6">NAC domain-containing protein</fullName>
    </recommendedName>
</protein>
<dbReference type="InterPro" id="IPR003441">
    <property type="entry name" value="NAC-dom"/>
</dbReference>
<dbReference type="Gene3D" id="2.170.150.80">
    <property type="entry name" value="NAC domain"/>
    <property type="match status" value="1"/>
</dbReference>
<sequence>CHLAGLLAGVGCGDSCSLCCCGVFGYGAWRKPLGWLTISLSFNYVSNESQEHQNRSIPLTNNGENNHNIRSSRAVLLTNNGSDLHDGHNGNYDSFFNSILSGYCFKPLDEELVAYYLRWKIANLLKSQVLSHQRHTSVMGKEDNMWYFFTPRDKKYSKGTRLDRAAGNGYWKVTGVKKDVMLKNVKVGFKTSLVFYEGKSPNGKKSDWLMHEFNVEAPPKKADRNNIRLDDWVLCRVYMKLNKAKKLKASNQSHDVNQVQE</sequence>
<dbReference type="SUPFAM" id="SSF101941">
    <property type="entry name" value="NAC domain"/>
    <property type="match status" value="1"/>
</dbReference>
<evidence type="ECO:0000256" key="2">
    <source>
        <dbReference type="ARBA" id="ARBA00023125"/>
    </source>
</evidence>
<keyword evidence="4" id="KW-0539">Nucleus</keyword>
<evidence type="ECO:0000313" key="7">
    <source>
        <dbReference type="EMBL" id="RXH77918.1"/>
    </source>
</evidence>
<evidence type="ECO:0000256" key="4">
    <source>
        <dbReference type="ARBA" id="ARBA00023242"/>
    </source>
</evidence>
<organism evidence="7 8">
    <name type="scientific">Malus domestica</name>
    <name type="common">Apple</name>
    <name type="synonym">Pyrus malus</name>
    <dbReference type="NCBI Taxonomy" id="3750"/>
    <lineage>
        <taxon>Eukaryota</taxon>
        <taxon>Viridiplantae</taxon>
        <taxon>Streptophyta</taxon>
        <taxon>Embryophyta</taxon>
        <taxon>Tracheophyta</taxon>
        <taxon>Spermatophyta</taxon>
        <taxon>Magnoliopsida</taxon>
        <taxon>eudicotyledons</taxon>
        <taxon>Gunneridae</taxon>
        <taxon>Pentapetalae</taxon>
        <taxon>rosids</taxon>
        <taxon>fabids</taxon>
        <taxon>Rosales</taxon>
        <taxon>Rosaceae</taxon>
        <taxon>Amygdaloideae</taxon>
        <taxon>Maleae</taxon>
        <taxon>Malus</taxon>
    </lineage>
</organism>
<dbReference type="EMBL" id="RDQH01000340">
    <property type="protein sequence ID" value="RXH77918.1"/>
    <property type="molecule type" value="Genomic_DNA"/>
</dbReference>
<feature type="domain" description="NAC" evidence="6">
    <location>
        <begin position="99"/>
        <end position="240"/>
    </location>
</feature>
<comment type="caution">
    <text evidence="7">The sequence shown here is derived from an EMBL/GenBank/DDBJ whole genome shotgun (WGS) entry which is preliminary data.</text>
</comment>
<dbReference type="PANTHER" id="PTHR31719">
    <property type="entry name" value="NAC TRANSCRIPTION FACTOR 56"/>
    <property type="match status" value="1"/>
</dbReference>
<keyword evidence="3" id="KW-0804">Transcription</keyword>
<reference evidence="7 8" key="1">
    <citation type="submission" date="2018-10" db="EMBL/GenBank/DDBJ databases">
        <title>A high-quality apple genome assembly.</title>
        <authorList>
            <person name="Hu J."/>
        </authorList>
    </citation>
    <scope>NUCLEOTIDE SEQUENCE [LARGE SCALE GENOMIC DNA]</scope>
    <source>
        <strain evidence="8">cv. HFTH1</strain>
        <tissue evidence="7">Young leaf</tissue>
    </source>
</reference>
<feature type="signal peptide" evidence="5">
    <location>
        <begin position="1"/>
        <end position="15"/>
    </location>
</feature>
<name>A0A498I286_MALDO</name>
<evidence type="ECO:0000259" key="6">
    <source>
        <dbReference type="PROSITE" id="PS51005"/>
    </source>
</evidence>
<accession>A0A498I286</accession>
<feature type="non-terminal residue" evidence="7">
    <location>
        <position position="1"/>
    </location>
</feature>
<proteinExistence type="predicted"/>
<feature type="chain" id="PRO_5019776105" description="NAC domain-containing protein" evidence="5">
    <location>
        <begin position="16"/>
        <end position="261"/>
    </location>
</feature>
<keyword evidence="8" id="KW-1185">Reference proteome</keyword>
<evidence type="ECO:0000256" key="3">
    <source>
        <dbReference type="ARBA" id="ARBA00023163"/>
    </source>
</evidence>
<keyword evidence="1" id="KW-0805">Transcription regulation</keyword>